<dbReference type="EMBL" id="FNUZ01000001">
    <property type="protein sequence ID" value="SEF61172.1"/>
    <property type="molecule type" value="Genomic_DNA"/>
</dbReference>
<dbReference type="Pfam" id="PF06568">
    <property type="entry name" value="YjiS-like"/>
    <property type="match status" value="1"/>
</dbReference>
<proteinExistence type="predicted"/>
<evidence type="ECO:0000313" key="3">
    <source>
        <dbReference type="Proteomes" id="UP000236752"/>
    </source>
</evidence>
<sequence length="69" mass="7509">MAFFDTTRTSLAPTGLANGIGSLFVSAFGTASHWNDVRRTQRALSQLSDRELEDIGLTRADIAKVARRA</sequence>
<feature type="domain" description="YjiS-like" evidence="1">
    <location>
        <begin position="30"/>
        <end position="62"/>
    </location>
</feature>
<evidence type="ECO:0000313" key="2">
    <source>
        <dbReference type="EMBL" id="SEF61172.1"/>
    </source>
</evidence>
<evidence type="ECO:0000259" key="1">
    <source>
        <dbReference type="Pfam" id="PF06568"/>
    </source>
</evidence>
<dbReference type="Proteomes" id="UP000236752">
    <property type="component" value="Unassembled WGS sequence"/>
</dbReference>
<dbReference type="RefSeq" id="WP_103908956.1">
    <property type="nucleotide sequence ID" value="NZ_FNUZ01000001.1"/>
</dbReference>
<organism evidence="2 3">
    <name type="scientific">Thalassococcus halodurans</name>
    <dbReference type="NCBI Taxonomy" id="373675"/>
    <lineage>
        <taxon>Bacteria</taxon>
        <taxon>Pseudomonadati</taxon>
        <taxon>Pseudomonadota</taxon>
        <taxon>Alphaproteobacteria</taxon>
        <taxon>Rhodobacterales</taxon>
        <taxon>Roseobacteraceae</taxon>
        <taxon>Thalassococcus</taxon>
    </lineage>
</organism>
<dbReference type="OrthoDB" id="8116725at2"/>
<gene>
    <name evidence="2" type="ORF">SAMN04488045_0587</name>
</gene>
<protein>
    <submittedName>
        <fullName evidence="2">Uncharacterized conserved protein YjiS, DUF1127 family</fullName>
    </submittedName>
</protein>
<reference evidence="2 3" key="1">
    <citation type="submission" date="2016-10" db="EMBL/GenBank/DDBJ databases">
        <authorList>
            <person name="de Groot N.N."/>
        </authorList>
    </citation>
    <scope>NUCLEOTIDE SEQUENCE [LARGE SCALE GENOMIC DNA]</scope>
    <source>
        <strain evidence="2 3">DSM 26915</strain>
    </source>
</reference>
<dbReference type="InterPro" id="IPR009506">
    <property type="entry name" value="YjiS-like"/>
</dbReference>
<accession>A0A1H5TEA6</accession>
<keyword evidence="3" id="KW-1185">Reference proteome</keyword>
<name>A0A1H5TEA6_9RHOB</name>
<dbReference type="AlphaFoldDB" id="A0A1H5TEA6"/>